<dbReference type="PANTHER" id="PTHR46630">
    <property type="entry name" value="TETRATRICOPEPTIDE REPEAT PROTEIN 29"/>
    <property type="match status" value="1"/>
</dbReference>
<dbReference type="AlphaFoldDB" id="A0A380YNM4"/>
<reference evidence="10 11" key="1">
    <citation type="submission" date="2018-06" db="EMBL/GenBank/DDBJ databases">
        <authorList>
            <consortium name="Pathogen Informatics"/>
            <person name="Doyle S."/>
        </authorList>
    </citation>
    <scope>NUCLEOTIDE SEQUENCE [LARGE SCALE GENOMIC DNA]</scope>
    <source>
        <strain evidence="10 11">NCTC11155</strain>
    </source>
</reference>
<keyword evidence="2" id="KW-0963">Cytoplasm</keyword>
<dbReference type="GeneID" id="93071622"/>
<evidence type="ECO:0000256" key="9">
    <source>
        <dbReference type="SAM" id="SignalP"/>
    </source>
</evidence>
<comment type="subcellular location">
    <subcellularLocation>
        <location evidence="1">Cytoplasm</location>
    </subcellularLocation>
</comment>
<dbReference type="GO" id="GO:0003677">
    <property type="term" value="F:DNA binding"/>
    <property type="evidence" value="ECO:0007669"/>
    <property type="project" value="InterPro"/>
</dbReference>
<dbReference type="SMART" id="SM00028">
    <property type="entry name" value="TPR"/>
    <property type="match status" value="5"/>
</dbReference>
<dbReference type="OrthoDB" id="1523128at2"/>
<evidence type="ECO:0000256" key="1">
    <source>
        <dbReference type="ARBA" id="ARBA00004496"/>
    </source>
</evidence>
<dbReference type="InterPro" id="IPR016032">
    <property type="entry name" value="Sig_transdc_resp-reg_C-effctor"/>
</dbReference>
<organism evidence="10 11">
    <name type="scientific">Bacteroides eggerthii</name>
    <dbReference type="NCBI Taxonomy" id="28111"/>
    <lineage>
        <taxon>Bacteria</taxon>
        <taxon>Pseudomonadati</taxon>
        <taxon>Bacteroidota</taxon>
        <taxon>Bacteroidia</taxon>
        <taxon>Bacteroidales</taxon>
        <taxon>Bacteroidaceae</taxon>
        <taxon>Bacteroides</taxon>
    </lineage>
</organism>
<dbReference type="Gene3D" id="1.25.40.10">
    <property type="entry name" value="Tetratricopeptide repeat domain"/>
    <property type="match status" value="3"/>
</dbReference>
<dbReference type="RefSeq" id="WP_004290400.1">
    <property type="nucleotide sequence ID" value="NZ_CABKNQ010000018.1"/>
</dbReference>
<comment type="similarity">
    <text evidence="5">Belongs to the Rap family.</text>
</comment>
<dbReference type="InterPro" id="IPR051476">
    <property type="entry name" value="Bac_ResReg_Asp_Phosphatase"/>
</dbReference>
<dbReference type="GO" id="GO:0006355">
    <property type="term" value="P:regulation of DNA-templated transcription"/>
    <property type="evidence" value="ECO:0007669"/>
    <property type="project" value="InterPro"/>
</dbReference>
<evidence type="ECO:0000256" key="2">
    <source>
        <dbReference type="ARBA" id="ARBA00022490"/>
    </source>
</evidence>
<dbReference type="GO" id="GO:0005737">
    <property type="term" value="C:cytoplasm"/>
    <property type="evidence" value="ECO:0007669"/>
    <property type="project" value="UniProtKB-SubCell"/>
</dbReference>
<evidence type="ECO:0000256" key="3">
    <source>
        <dbReference type="ARBA" id="ARBA00022737"/>
    </source>
</evidence>
<evidence type="ECO:0000313" key="11">
    <source>
        <dbReference type="Proteomes" id="UP000254424"/>
    </source>
</evidence>
<dbReference type="PROSITE" id="PS50005">
    <property type="entry name" value="TPR"/>
    <property type="match status" value="1"/>
</dbReference>
<proteinExistence type="inferred from homology"/>
<dbReference type="InterPro" id="IPR019734">
    <property type="entry name" value="TPR_rpt"/>
</dbReference>
<dbReference type="InterPro" id="IPR011990">
    <property type="entry name" value="TPR-like_helical_dom_sf"/>
</dbReference>
<dbReference type="Pfam" id="PF13424">
    <property type="entry name" value="TPR_12"/>
    <property type="match status" value="3"/>
</dbReference>
<keyword evidence="8" id="KW-1133">Transmembrane helix</keyword>
<keyword evidence="4 6" id="KW-0802">TPR repeat</keyword>
<evidence type="ECO:0000256" key="7">
    <source>
        <dbReference type="SAM" id="Coils"/>
    </source>
</evidence>
<dbReference type="STRING" id="483216.BACEGG_02093"/>
<keyword evidence="9" id="KW-0732">Signal</keyword>
<accession>A0A380YNM4</accession>
<dbReference type="SUPFAM" id="SSF46894">
    <property type="entry name" value="C-terminal effector domain of the bipartite response regulators"/>
    <property type="match status" value="1"/>
</dbReference>
<evidence type="ECO:0000256" key="4">
    <source>
        <dbReference type="ARBA" id="ARBA00022803"/>
    </source>
</evidence>
<evidence type="ECO:0000256" key="6">
    <source>
        <dbReference type="PROSITE-ProRule" id="PRU00339"/>
    </source>
</evidence>
<feature type="chain" id="PRO_5016962534" evidence="9">
    <location>
        <begin position="26"/>
        <end position="659"/>
    </location>
</feature>
<evidence type="ECO:0000256" key="5">
    <source>
        <dbReference type="ARBA" id="ARBA00038253"/>
    </source>
</evidence>
<dbReference type="Proteomes" id="UP000254424">
    <property type="component" value="Unassembled WGS sequence"/>
</dbReference>
<keyword evidence="8" id="KW-0812">Transmembrane</keyword>
<gene>
    <name evidence="10" type="ORF">NCTC11155_01726</name>
</gene>
<dbReference type="PANTHER" id="PTHR46630:SF1">
    <property type="entry name" value="TETRATRICOPEPTIDE REPEAT PROTEIN 29"/>
    <property type="match status" value="1"/>
</dbReference>
<protein>
    <submittedName>
        <fullName evidence="10">Two component regulator three Y domain-containing protein</fullName>
    </submittedName>
</protein>
<evidence type="ECO:0000313" key="10">
    <source>
        <dbReference type="EMBL" id="SUV29736.1"/>
    </source>
</evidence>
<dbReference type="EMBL" id="UFSX01000001">
    <property type="protein sequence ID" value="SUV29736.1"/>
    <property type="molecule type" value="Genomic_DNA"/>
</dbReference>
<keyword evidence="7" id="KW-0175">Coiled coil</keyword>
<keyword evidence="3" id="KW-0677">Repeat</keyword>
<feature type="coiled-coil region" evidence="7">
    <location>
        <begin position="497"/>
        <end position="524"/>
    </location>
</feature>
<feature type="repeat" description="TPR" evidence="6">
    <location>
        <begin position="245"/>
        <end position="278"/>
    </location>
</feature>
<dbReference type="SUPFAM" id="SSF48452">
    <property type="entry name" value="TPR-like"/>
    <property type="match status" value="2"/>
</dbReference>
<feature type="signal peptide" evidence="9">
    <location>
        <begin position="1"/>
        <end position="25"/>
    </location>
</feature>
<keyword evidence="8" id="KW-0472">Membrane</keyword>
<evidence type="ECO:0000256" key="8">
    <source>
        <dbReference type="SAM" id="Phobius"/>
    </source>
</evidence>
<sequence>MNRTNNRIILLFTLFIVSFFPTASSQTPAIENLEKELAAHNRIDTTRVNLLNKLGYELYAIDSGKAGEYAQEAQKISTRLNYPAGEAASLWVTGLIIRNTPKKALEHFERALSIAERIKDPTSICNYLLAISSIQKAMGNIKASDEAIEKGLQASTVLKNPDIRIKLLYNSATNLTSKGQYLQGIEKLQEVINLSIQSNNKIMLAKAQSSIATTLNRQGDPLRALEYYLKGLRIYEELNDRRGICGLLINMGNIKSEQKEHEAALNDFKRALQLGKELDDPYLISACYANIGNIYKRLHHPDALHYMQEGLRTSAGINIGLSVNLLINISCIYIEQEKYDKAQENLTQALGMAQQAKIEHAHGEILRLLGTLYYAREQYVRALDYANQALQTGRKINYMELNKHTQKLLADIYEKTGDFKRAYNAHVLCKQLNDSLLNEKNIRRMALMESSYKYEKEIQKYELEQANQKLQIRNQRYIIFFLISATLLIIILTTQLYRSSRLKKKVLKLEVDQAKRKLEYSQKEMTSATLKLIQNAECDSYCIKMLENLEKGDDEEKHKRIRSLINYYKSKSTYANWREFETLFLEVNTSFYDKLNERFPTLTNNERKLCVFLKLNMSNKDIAQITFQSEEALKKARLRLRKKMGLERMDNLAGVIQNL</sequence>
<feature type="transmembrane region" description="Helical" evidence="8">
    <location>
        <begin position="477"/>
        <end position="497"/>
    </location>
</feature>
<name>A0A380YNM4_9BACE</name>